<feature type="region of interest" description="Disordered" evidence="2">
    <location>
        <begin position="207"/>
        <end position="235"/>
    </location>
</feature>
<sequence>MRLLISFRLLIIANHKCVTECGKAYSKAKGLARHQEDCSHLLRIRKKSQEIRSRPALRDITHAQVPLPASASTVSESASSQATHESLPVQGSDDHSSLPPMDIDGGPQHLSRSVSPAPCTTASGRPRRNYRLPKRIRDILPELPPPLSPPEHESEARAPSESSLPIRRVTLIVWDYVRTLANQFGLWREYPRRPTFDPDVCVGLDHLSNSHDTPSTDHVPDHGSSVQEASGSNQPSFWPFPNKSIQLLMGWLNNGKTSKSESEANTLVRECLLHPEFRTEDMKGFNANRENQRMDHEHRKSKFRSHFRESSVDILVPSGSPSRPPQHHLVHGLLHRNLTSVIADAFNDQLSHLIHYSPFKLFHQSPSNPSQNERVYGEVYTSDAFIEEFKNVQLHGELPPSDPHCKRERTVAALMFSSDATHLADFGNAKAWPVYVMLGNISKYVRSQPNSGALHHLAYIPLLPDSFNDFASKFHTSWRSKKDEIKAHCRRELMHGAWEIILDKEFIDAYRYGIVIKCIDGIERRIYPRIFSYSADYPEKVLLATIRDKGLFPCPRCLVHRSELQNLGLRRDHKTRSEKIRAYLGDKIATARRAIYDLGLGIRSSAVELLLRSTSAVPTANAFVERLGENFKLSAMFTVDLLHEIELGTWKSLFSHLIRILYSAGENLVSTLDERYRLVPVFGSGGNGIRRFCSNSSEMKQMAAHNFEDLLQCAIPCFDGLLPEPHDRHLRKLLYRFAEWHALAKLRMHSDTTLDLLDNLTREIGHLLRHFRDNTCSAFSTMELPREVAARQRRQASNQQVTSVTRSPKSLNLSTIKLHFMGDYVFHIRRLGTTDSYSTQLGEQAHQIVKRLYRVTNKKNALRQIGNKYIRHRALCSAKKWEEREAGHFRNLRDHHFISHSMDNAINVYAFVRENPGDPAKKGFIPKLKNHLLGRLQGRTFDADMHEDFSDADRNTIRIRNGTIFRHQTAQIHYTTYDVRRDYDTLNPRNRSFCMVASADTEIDQNAHPFWYAQVIGIFHADVQHTGANSRDFSWRTMEFLWVRWLGFEPGYSSGRRLAKLPKIGFVPEGDEYSFSFLDPAQVIRGCHLIPAFSQGRTNDLLSTQGQTEARQSGETDDWANYYVNIFAGCDMYMRYIGLGIGHRDSNVAANPDLEQGKDGLEEEGSDDENLSEEQILRTRRDEEDDPEDGEEEFYEYLEAIEAGNENEEADEVDDSASDFDDNIVDYGVL</sequence>
<keyword evidence="1" id="KW-0863">Zinc-finger</keyword>
<feature type="compositionally biased region" description="Basic residues" evidence="2">
    <location>
        <begin position="125"/>
        <end position="134"/>
    </location>
</feature>
<dbReference type="InterPro" id="IPR041078">
    <property type="entry name" value="Plavaka"/>
</dbReference>
<feature type="signal peptide" evidence="3">
    <location>
        <begin position="1"/>
        <end position="19"/>
    </location>
</feature>
<proteinExistence type="predicted"/>
<feature type="domain" description="C2H2-type" evidence="4">
    <location>
        <begin position="15"/>
        <end position="40"/>
    </location>
</feature>
<name>A0AAD5YXE4_9AGAR</name>
<evidence type="ECO:0000313" key="5">
    <source>
        <dbReference type="EMBL" id="KAJ3573756.1"/>
    </source>
</evidence>
<feature type="compositionally biased region" description="Polar residues" evidence="2">
    <location>
        <begin position="224"/>
        <end position="235"/>
    </location>
</feature>
<evidence type="ECO:0000259" key="4">
    <source>
        <dbReference type="PROSITE" id="PS50157"/>
    </source>
</evidence>
<gene>
    <name evidence="5" type="ORF">NP233_g2220</name>
</gene>
<dbReference type="PROSITE" id="PS00028">
    <property type="entry name" value="ZINC_FINGER_C2H2_1"/>
    <property type="match status" value="1"/>
</dbReference>
<dbReference type="EMBL" id="JANIEX010000092">
    <property type="protein sequence ID" value="KAJ3573756.1"/>
    <property type="molecule type" value="Genomic_DNA"/>
</dbReference>
<feature type="compositionally biased region" description="Acidic residues" evidence="2">
    <location>
        <begin position="1205"/>
        <end position="1222"/>
    </location>
</feature>
<feature type="compositionally biased region" description="Low complexity" evidence="2">
    <location>
        <begin position="69"/>
        <end position="82"/>
    </location>
</feature>
<keyword evidence="1" id="KW-0479">Metal-binding</keyword>
<feature type="region of interest" description="Disordered" evidence="2">
    <location>
        <begin position="1150"/>
        <end position="1222"/>
    </location>
</feature>
<keyword evidence="3" id="KW-0732">Signal</keyword>
<dbReference type="AlphaFoldDB" id="A0AAD5YXE4"/>
<reference evidence="5" key="1">
    <citation type="submission" date="2022-07" db="EMBL/GenBank/DDBJ databases">
        <title>Genome Sequence of Leucocoprinus birnbaumii.</title>
        <authorList>
            <person name="Buettner E."/>
        </authorList>
    </citation>
    <scope>NUCLEOTIDE SEQUENCE</scope>
    <source>
        <strain evidence="5">VT141</strain>
    </source>
</reference>
<dbReference type="PROSITE" id="PS50157">
    <property type="entry name" value="ZINC_FINGER_C2H2_2"/>
    <property type="match status" value="1"/>
</dbReference>
<keyword evidence="1" id="KW-0862">Zinc</keyword>
<accession>A0AAD5YXE4</accession>
<evidence type="ECO:0000313" key="6">
    <source>
        <dbReference type="Proteomes" id="UP001213000"/>
    </source>
</evidence>
<organism evidence="5 6">
    <name type="scientific">Leucocoprinus birnbaumii</name>
    <dbReference type="NCBI Taxonomy" id="56174"/>
    <lineage>
        <taxon>Eukaryota</taxon>
        <taxon>Fungi</taxon>
        <taxon>Dikarya</taxon>
        <taxon>Basidiomycota</taxon>
        <taxon>Agaricomycotina</taxon>
        <taxon>Agaricomycetes</taxon>
        <taxon>Agaricomycetidae</taxon>
        <taxon>Agaricales</taxon>
        <taxon>Agaricineae</taxon>
        <taxon>Agaricaceae</taxon>
        <taxon>Leucocoprinus</taxon>
    </lineage>
</organism>
<evidence type="ECO:0000256" key="3">
    <source>
        <dbReference type="SAM" id="SignalP"/>
    </source>
</evidence>
<dbReference type="GO" id="GO:0008270">
    <property type="term" value="F:zinc ion binding"/>
    <property type="evidence" value="ECO:0007669"/>
    <property type="project" value="UniProtKB-KW"/>
</dbReference>
<dbReference type="Pfam" id="PF18759">
    <property type="entry name" value="Plavaka"/>
    <property type="match status" value="1"/>
</dbReference>
<feature type="compositionally biased region" description="Acidic residues" evidence="2">
    <location>
        <begin position="1161"/>
        <end position="1172"/>
    </location>
</feature>
<feature type="compositionally biased region" description="Polar residues" evidence="2">
    <location>
        <begin position="110"/>
        <end position="123"/>
    </location>
</feature>
<dbReference type="Proteomes" id="UP001213000">
    <property type="component" value="Unassembled WGS sequence"/>
</dbReference>
<evidence type="ECO:0000256" key="2">
    <source>
        <dbReference type="SAM" id="MobiDB-lite"/>
    </source>
</evidence>
<evidence type="ECO:0000256" key="1">
    <source>
        <dbReference type="PROSITE-ProRule" id="PRU00042"/>
    </source>
</evidence>
<feature type="compositionally biased region" description="Acidic residues" evidence="2">
    <location>
        <begin position="1183"/>
        <end position="1196"/>
    </location>
</feature>
<feature type="chain" id="PRO_5041981270" description="C2H2-type domain-containing protein" evidence="3">
    <location>
        <begin position="20"/>
        <end position="1230"/>
    </location>
</feature>
<keyword evidence="6" id="KW-1185">Reference proteome</keyword>
<dbReference type="InterPro" id="IPR013087">
    <property type="entry name" value="Znf_C2H2_type"/>
</dbReference>
<comment type="caution">
    <text evidence="5">The sequence shown here is derived from an EMBL/GenBank/DDBJ whole genome shotgun (WGS) entry which is preliminary data.</text>
</comment>
<protein>
    <recommendedName>
        <fullName evidence="4">C2H2-type domain-containing protein</fullName>
    </recommendedName>
</protein>
<feature type="region of interest" description="Disordered" evidence="2">
    <location>
        <begin position="53"/>
        <end position="162"/>
    </location>
</feature>